<evidence type="ECO:0000256" key="1">
    <source>
        <dbReference type="SAM" id="MobiDB-lite"/>
    </source>
</evidence>
<evidence type="ECO:0000256" key="2">
    <source>
        <dbReference type="SAM" id="Phobius"/>
    </source>
</evidence>
<feature type="compositionally biased region" description="Acidic residues" evidence="1">
    <location>
        <begin position="114"/>
        <end position="123"/>
    </location>
</feature>
<dbReference type="Proteomes" id="UP000324222">
    <property type="component" value="Unassembled WGS sequence"/>
</dbReference>
<dbReference type="AlphaFoldDB" id="A0A5B7I7K6"/>
<feature type="transmembrane region" description="Helical" evidence="2">
    <location>
        <begin position="17"/>
        <end position="40"/>
    </location>
</feature>
<dbReference type="EMBL" id="VSRR010047599">
    <property type="protein sequence ID" value="MPC78105.1"/>
    <property type="molecule type" value="Genomic_DNA"/>
</dbReference>
<gene>
    <name evidence="3" type="ORF">E2C01_072583</name>
</gene>
<reference evidence="3 4" key="1">
    <citation type="submission" date="2019-05" db="EMBL/GenBank/DDBJ databases">
        <title>Another draft genome of Portunus trituberculatus and its Hox gene families provides insights of decapod evolution.</title>
        <authorList>
            <person name="Jeong J.-H."/>
            <person name="Song I."/>
            <person name="Kim S."/>
            <person name="Choi T."/>
            <person name="Kim D."/>
            <person name="Ryu S."/>
            <person name="Kim W."/>
        </authorList>
    </citation>
    <scope>NUCLEOTIDE SEQUENCE [LARGE SCALE GENOMIC DNA]</scope>
    <source>
        <tissue evidence="3">Muscle</tissue>
    </source>
</reference>
<keyword evidence="4" id="KW-1185">Reference proteome</keyword>
<organism evidence="3 4">
    <name type="scientific">Portunus trituberculatus</name>
    <name type="common">Swimming crab</name>
    <name type="synonym">Neptunus trituberculatus</name>
    <dbReference type="NCBI Taxonomy" id="210409"/>
    <lineage>
        <taxon>Eukaryota</taxon>
        <taxon>Metazoa</taxon>
        <taxon>Ecdysozoa</taxon>
        <taxon>Arthropoda</taxon>
        <taxon>Crustacea</taxon>
        <taxon>Multicrustacea</taxon>
        <taxon>Malacostraca</taxon>
        <taxon>Eumalacostraca</taxon>
        <taxon>Eucarida</taxon>
        <taxon>Decapoda</taxon>
        <taxon>Pleocyemata</taxon>
        <taxon>Brachyura</taxon>
        <taxon>Eubrachyura</taxon>
        <taxon>Portunoidea</taxon>
        <taxon>Portunidae</taxon>
        <taxon>Portuninae</taxon>
        <taxon>Portunus</taxon>
    </lineage>
</organism>
<keyword evidence="2" id="KW-1133">Transmembrane helix</keyword>
<feature type="compositionally biased region" description="Basic and acidic residues" evidence="1">
    <location>
        <begin position="124"/>
        <end position="143"/>
    </location>
</feature>
<accession>A0A5B7I7K6</accession>
<comment type="caution">
    <text evidence="3">The sequence shown here is derived from an EMBL/GenBank/DDBJ whole genome shotgun (WGS) entry which is preliminary data.</text>
</comment>
<proteinExistence type="predicted"/>
<protein>
    <submittedName>
        <fullName evidence="3">Uncharacterized protein</fullName>
    </submittedName>
</protein>
<name>A0A5B7I7K6_PORTR</name>
<evidence type="ECO:0000313" key="3">
    <source>
        <dbReference type="EMBL" id="MPC78105.1"/>
    </source>
</evidence>
<sequence length="143" mass="14609">MAGGAEGGVVVKAVEGFSAAVVVAVVVVVVTAAAAVAVGFRHDLSSPPLLTLPSPCPGPPCLILVSPGQGGEGGVVLASPNHLRASHWAAPGGQPSPSNNTPTTSRIPKTQFTQEEEEEEEEGKEAVRLDSFPADDHRRGSRE</sequence>
<feature type="compositionally biased region" description="Polar residues" evidence="1">
    <location>
        <begin position="95"/>
        <end position="113"/>
    </location>
</feature>
<keyword evidence="2" id="KW-0472">Membrane</keyword>
<keyword evidence="2" id="KW-0812">Transmembrane</keyword>
<evidence type="ECO:0000313" key="4">
    <source>
        <dbReference type="Proteomes" id="UP000324222"/>
    </source>
</evidence>
<feature type="region of interest" description="Disordered" evidence="1">
    <location>
        <begin position="75"/>
        <end position="143"/>
    </location>
</feature>